<dbReference type="SUPFAM" id="SSF46689">
    <property type="entry name" value="Homeodomain-like"/>
    <property type="match status" value="2"/>
</dbReference>
<evidence type="ECO:0000256" key="1">
    <source>
        <dbReference type="ARBA" id="ARBA00023015"/>
    </source>
</evidence>
<dbReference type="PANTHER" id="PTHR43436:SF1">
    <property type="entry name" value="TRANSCRIPTIONAL REGULATORY PROTEIN"/>
    <property type="match status" value="1"/>
</dbReference>
<reference evidence="4" key="1">
    <citation type="submission" date="2020-03" db="EMBL/GenBank/DDBJ databases">
        <title>Draft sequencing of Paenibacilllus sp. S3N08.</title>
        <authorList>
            <person name="Kim D.-U."/>
        </authorList>
    </citation>
    <scope>NUCLEOTIDE SEQUENCE</scope>
    <source>
        <strain evidence="4">S3N08</strain>
    </source>
</reference>
<feature type="domain" description="HTH araC/xylS-type" evidence="3">
    <location>
        <begin position="199"/>
        <end position="297"/>
    </location>
</feature>
<dbReference type="EMBL" id="JAAOIW010000020">
    <property type="protein sequence ID" value="NHN34537.1"/>
    <property type="molecule type" value="Genomic_DNA"/>
</dbReference>
<evidence type="ECO:0000256" key="2">
    <source>
        <dbReference type="ARBA" id="ARBA00023163"/>
    </source>
</evidence>
<dbReference type="Gene3D" id="1.10.10.60">
    <property type="entry name" value="Homeodomain-like"/>
    <property type="match status" value="2"/>
</dbReference>
<dbReference type="InterPro" id="IPR009594">
    <property type="entry name" value="Tscrpt_reg_HTH_AraC_N"/>
</dbReference>
<dbReference type="Pfam" id="PF12833">
    <property type="entry name" value="HTH_18"/>
    <property type="match status" value="1"/>
</dbReference>
<keyword evidence="1" id="KW-0805">Transcription regulation</keyword>
<dbReference type="Proteomes" id="UP001165962">
    <property type="component" value="Unassembled WGS sequence"/>
</dbReference>
<accession>A0ABX0JDG2</accession>
<evidence type="ECO:0000313" key="4">
    <source>
        <dbReference type="EMBL" id="NHN34537.1"/>
    </source>
</evidence>
<protein>
    <submittedName>
        <fullName evidence="4">AraC family transcriptional regulator</fullName>
    </submittedName>
</protein>
<proteinExistence type="predicted"/>
<keyword evidence="2" id="KW-0804">Transcription</keyword>
<name>A0ABX0JDG2_9BACL</name>
<dbReference type="InterPro" id="IPR009057">
    <property type="entry name" value="Homeodomain-like_sf"/>
</dbReference>
<dbReference type="SMART" id="SM00342">
    <property type="entry name" value="HTH_ARAC"/>
    <property type="match status" value="1"/>
</dbReference>
<dbReference type="PANTHER" id="PTHR43436">
    <property type="entry name" value="ARAC-FAMILY TRANSCRIPTIONAL REGULATOR"/>
    <property type="match status" value="1"/>
</dbReference>
<dbReference type="RefSeq" id="WP_166155608.1">
    <property type="nucleotide sequence ID" value="NZ_JAAOIW010000020.1"/>
</dbReference>
<sequence>MNQLIAPPAIATYQQELAMLIQRHSPADGTYASALPELRFRRSSHVSEPVHSINMPSLCVIAQGSKTATLAGESYQYDAATYLVSSVHLPIIGKITEATPQVPYLSLQLDFNADIILDIVKETNQKWNGKTERAILVNKFTPPLLDAVLRLVRLLDTPGDIPILAPLIIREILYRLLQGEQGELIKQFAYIGSQAYRISKAIHLINSDYAKPLLIEELAKEVNMSPSSLHKHFKKVTTLSPLQYQKILRLQAARRLLLTESLDAADAGFRVGYESPSQFSREYARMFGLPPSSDVKHLRNLLNVPVI</sequence>
<organism evidence="4 5">
    <name type="scientific">Paenibacillus agricola</name>
    <dbReference type="NCBI Taxonomy" id="2716264"/>
    <lineage>
        <taxon>Bacteria</taxon>
        <taxon>Bacillati</taxon>
        <taxon>Bacillota</taxon>
        <taxon>Bacilli</taxon>
        <taxon>Bacillales</taxon>
        <taxon>Paenibacillaceae</taxon>
        <taxon>Paenibacillus</taxon>
    </lineage>
</organism>
<evidence type="ECO:0000259" key="3">
    <source>
        <dbReference type="PROSITE" id="PS01124"/>
    </source>
</evidence>
<gene>
    <name evidence="4" type="ORF">G9U52_32640</name>
</gene>
<dbReference type="InterPro" id="IPR018060">
    <property type="entry name" value="HTH_AraC"/>
</dbReference>
<evidence type="ECO:0000313" key="5">
    <source>
        <dbReference type="Proteomes" id="UP001165962"/>
    </source>
</evidence>
<dbReference type="Pfam" id="PF06719">
    <property type="entry name" value="AraC_N"/>
    <property type="match status" value="1"/>
</dbReference>
<keyword evidence="5" id="KW-1185">Reference proteome</keyword>
<comment type="caution">
    <text evidence="4">The sequence shown here is derived from an EMBL/GenBank/DDBJ whole genome shotgun (WGS) entry which is preliminary data.</text>
</comment>
<dbReference type="PROSITE" id="PS01124">
    <property type="entry name" value="HTH_ARAC_FAMILY_2"/>
    <property type="match status" value="1"/>
</dbReference>